<organism evidence="1 2">
    <name type="scientific">Pseudomonas fluorescens</name>
    <dbReference type="NCBI Taxonomy" id="294"/>
    <lineage>
        <taxon>Bacteria</taxon>
        <taxon>Pseudomonadati</taxon>
        <taxon>Pseudomonadota</taxon>
        <taxon>Gammaproteobacteria</taxon>
        <taxon>Pseudomonadales</taxon>
        <taxon>Pseudomonadaceae</taxon>
        <taxon>Pseudomonas</taxon>
    </lineage>
</organism>
<dbReference type="RefSeq" id="WP_078741478.1">
    <property type="nucleotide sequence ID" value="NZ_MSDF01000025.1"/>
</dbReference>
<protein>
    <submittedName>
        <fullName evidence="1">Uncharacterized protein</fullName>
    </submittedName>
</protein>
<reference evidence="1 2" key="1">
    <citation type="submission" date="2016-12" db="EMBL/GenBank/DDBJ databases">
        <title>Draft genome sequences of seven strains of Pseudomonas fluorescens that produce 4-formylaminooxyvinylglycine.</title>
        <authorList>
            <person name="Okrent R.A."/>
            <person name="Manning V.A."/>
            <person name="Trippe K.M."/>
        </authorList>
    </citation>
    <scope>NUCLEOTIDE SEQUENCE [LARGE SCALE GENOMIC DNA]</scope>
    <source>
        <strain evidence="1 2">P5A</strain>
    </source>
</reference>
<proteinExistence type="predicted"/>
<dbReference type="AlphaFoldDB" id="A0A1T2YGH1"/>
<sequence>MDTVFLQQTGIRPWDQLYPTEEQEYVTVSLLNQDFESVWKTWHALASLLTNDWPMIVMWYSTSYPSHSKTQEYITLKHFAKNSGPKDIFKKNEATLVYSGIEYLNQDPKHIDPAKLTSYSRSVTIMMKKDSQPESLWQRLSHLKYISTTDDFRLILKDNNDLTFRFYDAETHGVAQLICHSIHLKKLDNALNILKLRRIQQEGVYEYIHS</sequence>
<dbReference type="EMBL" id="MSDF01000025">
    <property type="protein sequence ID" value="OPA91320.1"/>
    <property type="molecule type" value="Genomic_DNA"/>
</dbReference>
<name>A0A1T2YGH1_PSEFL</name>
<evidence type="ECO:0000313" key="1">
    <source>
        <dbReference type="EMBL" id="OPA91320.1"/>
    </source>
</evidence>
<comment type="caution">
    <text evidence="1">The sequence shown here is derived from an EMBL/GenBank/DDBJ whole genome shotgun (WGS) entry which is preliminary data.</text>
</comment>
<evidence type="ECO:0000313" key="2">
    <source>
        <dbReference type="Proteomes" id="UP000190965"/>
    </source>
</evidence>
<dbReference type="OrthoDB" id="6887035at2"/>
<accession>A0A1T2YGH1</accession>
<dbReference type="Proteomes" id="UP000190965">
    <property type="component" value="Unassembled WGS sequence"/>
</dbReference>
<gene>
    <name evidence="1" type="ORF">BFW87_20145</name>
</gene>